<dbReference type="HOGENOM" id="CLU_024212_0_0_1"/>
<comment type="similarity">
    <text evidence="1">Belongs to the helicase family. RecQ subfamily.</text>
</comment>
<feature type="region of interest" description="Disordered" evidence="8">
    <location>
        <begin position="1"/>
        <end position="50"/>
    </location>
</feature>
<dbReference type="GO" id="GO:0009378">
    <property type="term" value="F:four-way junction helicase activity"/>
    <property type="evidence" value="ECO:0007669"/>
    <property type="project" value="TreeGrafter"/>
</dbReference>
<keyword evidence="12" id="KW-1185">Reference proteome</keyword>
<evidence type="ECO:0000259" key="10">
    <source>
        <dbReference type="PROSITE" id="PS51194"/>
    </source>
</evidence>
<reference evidence="11 12" key="1">
    <citation type="submission" date="2014-04" db="EMBL/GenBank/DDBJ databases">
        <authorList>
            <consortium name="DOE Joint Genome Institute"/>
            <person name="Kuo A."/>
            <person name="Girlanda M."/>
            <person name="Perotto S."/>
            <person name="Kohler A."/>
            <person name="Nagy L.G."/>
            <person name="Floudas D."/>
            <person name="Copeland A."/>
            <person name="Barry K.W."/>
            <person name="Cichocki N."/>
            <person name="Veneault-Fourrey C."/>
            <person name="LaButti K."/>
            <person name="Lindquist E.A."/>
            <person name="Lipzen A."/>
            <person name="Lundell T."/>
            <person name="Morin E."/>
            <person name="Murat C."/>
            <person name="Sun H."/>
            <person name="Tunlid A."/>
            <person name="Henrissat B."/>
            <person name="Grigoriev I.V."/>
            <person name="Hibbett D.S."/>
            <person name="Martin F."/>
            <person name="Nordberg H.P."/>
            <person name="Cantor M.N."/>
            <person name="Hua S.X."/>
        </authorList>
    </citation>
    <scope>NUCLEOTIDE SEQUENCE [LARGE SCALE GENOMIC DNA]</scope>
    <source>
        <strain evidence="11 12">MUT 4182</strain>
    </source>
</reference>
<dbReference type="GO" id="GO:0005524">
    <property type="term" value="F:ATP binding"/>
    <property type="evidence" value="ECO:0007669"/>
    <property type="project" value="UniProtKB-KW"/>
</dbReference>
<feature type="domain" description="Helicase C-terminal" evidence="10">
    <location>
        <begin position="336"/>
        <end position="506"/>
    </location>
</feature>
<evidence type="ECO:0000313" key="11">
    <source>
        <dbReference type="EMBL" id="KIO25433.1"/>
    </source>
</evidence>
<dbReference type="InterPro" id="IPR011545">
    <property type="entry name" value="DEAD/DEAH_box_helicase_dom"/>
</dbReference>
<evidence type="ECO:0000256" key="5">
    <source>
        <dbReference type="ARBA" id="ARBA00023235"/>
    </source>
</evidence>
<dbReference type="GO" id="GO:0043138">
    <property type="term" value="F:3'-5' DNA helicase activity"/>
    <property type="evidence" value="ECO:0007669"/>
    <property type="project" value="UniProtKB-EC"/>
</dbReference>
<keyword evidence="4" id="KW-0238">DNA-binding</keyword>
<dbReference type="InterPro" id="IPR027417">
    <property type="entry name" value="P-loop_NTPase"/>
</dbReference>
<evidence type="ECO:0000256" key="1">
    <source>
        <dbReference type="ARBA" id="ARBA00005446"/>
    </source>
</evidence>
<dbReference type="OrthoDB" id="10261556at2759"/>
<reference evidence="12" key="2">
    <citation type="submission" date="2015-01" db="EMBL/GenBank/DDBJ databases">
        <title>Evolutionary Origins and Diversification of the Mycorrhizal Mutualists.</title>
        <authorList>
            <consortium name="DOE Joint Genome Institute"/>
            <consortium name="Mycorrhizal Genomics Consortium"/>
            <person name="Kohler A."/>
            <person name="Kuo A."/>
            <person name="Nagy L.G."/>
            <person name="Floudas D."/>
            <person name="Copeland A."/>
            <person name="Barry K.W."/>
            <person name="Cichocki N."/>
            <person name="Veneault-Fourrey C."/>
            <person name="LaButti K."/>
            <person name="Lindquist E.A."/>
            <person name="Lipzen A."/>
            <person name="Lundell T."/>
            <person name="Morin E."/>
            <person name="Murat C."/>
            <person name="Riley R."/>
            <person name="Ohm R."/>
            <person name="Sun H."/>
            <person name="Tunlid A."/>
            <person name="Henrissat B."/>
            <person name="Grigoriev I.V."/>
            <person name="Hibbett D.S."/>
            <person name="Martin F."/>
        </authorList>
    </citation>
    <scope>NUCLEOTIDE SEQUENCE [LARGE SCALE GENOMIC DNA]</scope>
    <source>
        <strain evidence="12">MUT 4182</strain>
    </source>
</reference>
<dbReference type="Pfam" id="PF00270">
    <property type="entry name" value="DEAD"/>
    <property type="match status" value="1"/>
</dbReference>
<evidence type="ECO:0000256" key="8">
    <source>
        <dbReference type="SAM" id="MobiDB-lite"/>
    </source>
</evidence>
<dbReference type="SMART" id="SM00487">
    <property type="entry name" value="DEXDc"/>
    <property type="match status" value="1"/>
</dbReference>
<dbReference type="PANTHER" id="PTHR13710:SF105">
    <property type="entry name" value="ATP-DEPENDENT DNA HELICASE Q1"/>
    <property type="match status" value="1"/>
</dbReference>
<keyword evidence="5" id="KW-0413">Isomerase</keyword>
<feature type="region of interest" description="Disordered" evidence="8">
    <location>
        <begin position="66"/>
        <end position="105"/>
    </location>
</feature>
<evidence type="ECO:0000256" key="4">
    <source>
        <dbReference type="ARBA" id="ARBA00023125"/>
    </source>
</evidence>
<protein>
    <recommendedName>
        <fullName evidence="7">DNA 3'-5' helicase</fullName>
        <ecNumber evidence="7">5.6.2.4</ecNumber>
    </recommendedName>
</protein>
<proteinExistence type="inferred from homology"/>
<dbReference type="GO" id="GO:0000724">
    <property type="term" value="P:double-strand break repair via homologous recombination"/>
    <property type="evidence" value="ECO:0007669"/>
    <property type="project" value="TreeGrafter"/>
</dbReference>
<dbReference type="SUPFAM" id="SSF52540">
    <property type="entry name" value="P-loop containing nucleoside triphosphate hydrolases"/>
    <property type="match status" value="1"/>
</dbReference>
<dbReference type="EMBL" id="KN823042">
    <property type="protein sequence ID" value="KIO25433.1"/>
    <property type="molecule type" value="Genomic_DNA"/>
</dbReference>
<dbReference type="GO" id="GO:0005737">
    <property type="term" value="C:cytoplasm"/>
    <property type="evidence" value="ECO:0007669"/>
    <property type="project" value="TreeGrafter"/>
</dbReference>
<dbReference type="STRING" id="1051891.A0A0C3KVG1"/>
<organism evidence="11 12">
    <name type="scientific">Tulasnella calospora MUT 4182</name>
    <dbReference type="NCBI Taxonomy" id="1051891"/>
    <lineage>
        <taxon>Eukaryota</taxon>
        <taxon>Fungi</taxon>
        <taxon>Dikarya</taxon>
        <taxon>Basidiomycota</taxon>
        <taxon>Agaricomycotina</taxon>
        <taxon>Agaricomycetes</taxon>
        <taxon>Cantharellales</taxon>
        <taxon>Tulasnellaceae</taxon>
        <taxon>Tulasnella</taxon>
    </lineage>
</organism>
<keyword evidence="3" id="KW-0067">ATP-binding</keyword>
<evidence type="ECO:0000313" key="12">
    <source>
        <dbReference type="Proteomes" id="UP000054248"/>
    </source>
</evidence>
<dbReference type="EC" id="5.6.2.4" evidence="7"/>
<dbReference type="PROSITE" id="PS51194">
    <property type="entry name" value="HELICASE_CTER"/>
    <property type="match status" value="1"/>
</dbReference>
<evidence type="ECO:0000256" key="3">
    <source>
        <dbReference type="ARBA" id="ARBA00022840"/>
    </source>
</evidence>
<evidence type="ECO:0000256" key="6">
    <source>
        <dbReference type="ARBA" id="ARBA00034617"/>
    </source>
</evidence>
<gene>
    <name evidence="11" type="ORF">M407DRAFT_75716</name>
</gene>
<comment type="catalytic activity">
    <reaction evidence="6">
        <text>Couples ATP hydrolysis with the unwinding of duplex DNA by translocating in the 3'-5' direction.</text>
        <dbReference type="EC" id="5.6.2.4"/>
    </reaction>
</comment>
<dbReference type="PROSITE" id="PS51192">
    <property type="entry name" value="HELICASE_ATP_BIND_1"/>
    <property type="match status" value="1"/>
</dbReference>
<feature type="compositionally biased region" description="Basic and acidic residues" evidence="8">
    <location>
        <begin position="75"/>
        <end position="84"/>
    </location>
</feature>
<evidence type="ECO:0000259" key="9">
    <source>
        <dbReference type="PROSITE" id="PS51192"/>
    </source>
</evidence>
<name>A0A0C3KVG1_9AGAM</name>
<dbReference type="Pfam" id="PF00271">
    <property type="entry name" value="Helicase_C"/>
    <property type="match status" value="1"/>
</dbReference>
<evidence type="ECO:0000256" key="7">
    <source>
        <dbReference type="ARBA" id="ARBA00034808"/>
    </source>
</evidence>
<dbReference type="GO" id="GO:0003677">
    <property type="term" value="F:DNA binding"/>
    <property type="evidence" value="ECO:0007669"/>
    <property type="project" value="UniProtKB-KW"/>
</dbReference>
<dbReference type="AlphaFoldDB" id="A0A0C3KVG1"/>
<dbReference type="InterPro" id="IPR001650">
    <property type="entry name" value="Helicase_C-like"/>
</dbReference>
<dbReference type="SMART" id="SM00490">
    <property type="entry name" value="HELICc"/>
    <property type="match status" value="1"/>
</dbReference>
<dbReference type="GO" id="GO:0005694">
    <property type="term" value="C:chromosome"/>
    <property type="evidence" value="ECO:0007669"/>
    <property type="project" value="TreeGrafter"/>
</dbReference>
<dbReference type="Proteomes" id="UP000054248">
    <property type="component" value="Unassembled WGS sequence"/>
</dbReference>
<dbReference type="Gene3D" id="3.40.50.300">
    <property type="entry name" value="P-loop containing nucleotide triphosphate hydrolases"/>
    <property type="match status" value="2"/>
</dbReference>
<sequence>MAPKRPLNENDNPPFPSTPTPNATSLKRTPLCEVQSTPSPCPSVLPQLSEKRRKLFQNGYEKTTKTPWWKPYHLPPDKKRKLDLQDPNQQSPTPIGRWGTEGGPSEEEWTQAAEKLLGPGKTLRAYQREATEEVLAGRDVTVIASTGMGKSLLFLLPLLFHPNGITLVVTPFRALGFEQVIESRSHSVPVDDIIAGKYRVVICCPEMLECPTFAPILHSPAFLSALVEIVVDEAHSIVEAAAYRSAYSRLGLLRQVMRKADAHVPIVQMTATLPPHYLAKTSASLSISPEALIINLGNHRPELSTIVLEMATGALGLQQIEDTIFAPPEFGWEVQDARQPIVKQIIYVDNINDITDLCFAIRKWLIARGHPATWVEVYHAGMTEVHKEQVMEDFRKKDSEIAILLASDALGAGSHNRGVRRVIQKGCRGLTLCQICQRFGRGARDGGKSVGYLFYEKQLGKGGKHSSLNPGNEDPWLLHLIQDQTCCNTTFNSYFQNPPRPPLTSTSMSFCCNRCHPIRQSTRLTWVSENPRDGLKLNERDGGITKEMLGHIHERLVKWRKEVWKADWQQRWITLGPRDIVSDADLVKVANNASKIANSADLERYTSIVYWKEISGDLLKAIHDVWGAETGLPVPECHCTRTVAGAGFASADIAYDPDTATQALDVSVNGGCLDGKLKRPEKLSQGEMVFSVFNRTEPA</sequence>
<dbReference type="InterPro" id="IPR014001">
    <property type="entry name" value="Helicase_ATP-bd"/>
</dbReference>
<dbReference type="PANTHER" id="PTHR13710">
    <property type="entry name" value="DNA HELICASE RECQ FAMILY MEMBER"/>
    <property type="match status" value="1"/>
</dbReference>
<accession>A0A0C3KVG1</accession>
<feature type="domain" description="Helicase ATP-binding" evidence="9">
    <location>
        <begin position="131"/>
        <end position="291"/>
    </location>
</feature>
<keyword evidence="2" id="KW-0547">Nucleotide-binding</keyword>
<evidence type="ECO:0000256" key="2">
    <source>
        <dbReference type="ARBA" id="ARBA00022741"/>
    </source>
</evidence>